<name>A0ACD5TNP2_AVESA</name>
<proteinExistence type="predicted"/>
<protein>
    <submittedName>
        <fullName evidence="1">Uncharacterized protein</fullName>
    </submittedName>
</protein>
<evidence type="ECO:0000313" key="1">
    <source>
        <dbReference type="EnsemblPlants" id="AVESA.00010b.r2.1CG0089810.1.CDS"/>
    </source>
</evidence>
<accession>A0ACD5TNP2</accession>
<evidence type="ECO:0000313" key="2">
    <source>
        <dbReference type="Proteomes" id="UP001732700"/>
    </source>
</evidence>
<dbReference type="Proteomes" id="UP001732700">
    <property type="component" value="Chromosome 1C"/>
</dbReference>
<reference evidence="1" key="1">
    <citation type="submission" date="2021-05" db="EMBL/GenBank/DDBJ databases">
        <authorList>
            <person name="Scholz U."/>
            <person name="Mascher M."/>
            <person name="Fiebig A."/>
        </authorList>
    </citation>
    <scope>NUCLEOTIDE SEQUENCE [LARGE SCALE GENOMIC DNA]</scope>
</reference>
<reference evidence="1" key="2">
    <citation type="submission" date="2025-09" db="UniProtKB">
        <authorList>
            <consortium name="EnsemblPlants"/>
        </authorList>
    </citation>
    <scope>IDENTIFICATION</scope>
</reference>
<sequence>MCAYAIHNTTPKSSSLGSALLFSSLLLSRCVQEGDPRDIRTESEGGSMGQRFRFFCCGCGANAAASDMEEIDEEPDCGVPEGGSKGSDEVGTRQLSWPQVERMTGGFTSAVVGEGGFSTVYLARLSGALAAVKVHRSSERLHRVFRQELETLLRIRHPHIVRLLGFCDQQDEGVLVLEFAANGNLHEKLHGGGKAAGAMPWARRMSVALQVAQALEYLHDRCEPQVVHGDVKASNVLLDAAMSAKLCDFGSARMGFSAAVRPRASAHTMLGSPGYVDPHYIRSGVVTKKTDVYSFGVLLLELLTGIEAFCPVEGRLLTAVLAPRLKAGVPCDARMLVDERLGSAYDAAEASAAAALATSCVGQNPSLRPSMADVVRTLEQSAQGSILAVGKRSDGQGNL</sequence>
<keyword evidence="2" id="KW-1185">Reference proteome</keyword>
<dbReference type="EnsemblPlants" id="AVESA.00010b.r2.1CG0089810.1">
    <property type="protein sequence ID" value="AVESA.00010b.r2.1CG0089810.1.CDS"/>
    <property type="gene ID" value="AVESA.00010b.r2.1CG0089810"/>
</dbReference>
<organism evidence="1 2">
    <name type="scientific">Avena sativa</name>
    <name type="common">Oat</name>
    <dbReference type="NCBI Taxonomy" id="4498"/>
    <lineage>
        <taxon>Eukaryota</taxon>
        <taxon>Viridiplantae</taxon>
        <taxon>Streptophyta</taxon>
        <taxon>Embryophyta</taxon>
        <taxon>Tracheophyta</taxon>
        <taxon>Spermatophyta</taxon>
        <taxon>Magnoliopsida</taxon>
        <taxon>Liliopsida</taxon>
        <taxon>Poales</taxon>
        <taxon>Poaceae</taxon>
        <taxon>BOP clade</taxon>
        <taxon>Pooideae</taxon>
        <taxon>Poodae</taxon>
        <taxon>Poeae</taxon>
        <taxon>Poeae Chloroplast Group 1 (Aveneae type)</taxon>
        <taxon>Aveninae</taxon>
        <taxon>Avena</taxon>
    </lineage>
</organism>